<accession>A0A085JM02</accession>
<dbReference type="AlphaFoldDB" id="A0A085JM02"/>
<dbReference type="Gene3D" id="3.30.2310.20">
    <property type="entry name" value="RelE-like"/>
    <property type="match status" value="1"/>
</dbReference>
<dbReference type="GO" id="GO:0016787">
    <property type="term" value="F:hydrolase activity"/>
    <property type="evidence" value="ECO:0007669"/>
    <property type="project" value="UniProtKB-KW"/>
</dbReference>
<dbReference type="InterPro" id="IPR035093">
    <property type="entry name" value="RelE/ParE_toxin_dom_sf"/>
</dbReference>
<evidence type="ECO:0000256" key="2">
    <source>
        <dbReference type="ARBA" id="ARBA00017742"/>
    </source>
</evidence>
<comment type="similarity">
    <text evidence="1">Belongs to the YoeB family.</text>
</comment>
<protein>
    <recommendedName>
        <fullName evidence="2">Toxin YoeB</fullName>
    </recommendedName>
    <alternativeName>
        <fullName evidence="10">Putative endoribonuclease YoeB</fullName>
    </alternativeName>
    <alternativeName>
        <fullName evidence="8 9">Putative mRNA interferase YoeB</fullName>
    </alternativeName>
</protein>
<dbReference type="RefSeq" id="WP_025904159.1">
    <property type="nucleotide sequence ID" value="NZ_ATMJ01000079.1"/>
</dbReference>
<dbReference type="InterPro" id="IPR009614">
    <property type="entry name" value="YoeB_toxin"/>
</dbReference>
<evidence type="ECO:0000256" key="10">
    <source>
        <dbReference type="ARBA" id="ARBA00080029"/>
    </source>
</evidence>
<dbReference type="OrthoDB" id="9801102at2"/>
<dbReference type="EMBL" id="JMPR01000015">
    <property type="protein sequence ID" value="KFD21498.1"/>
    <property type="molecule type" value="Genomic_DNA"/>
</dbReference>
<dbReference type="FunFam" id="3.30.2310.20:FF:000001">
    <property type="entry name" value="Addiction module toxin, Txe/YoeB family"/>
    <property type="match status" value="1"/>
</dbReference>
<evidence type="ECO:0000256" key="1">
    <source>
        <dbReference type="ARBA" id="ARBA00008172"/>
    </source>
</evidence>
<dbReference type="GO" id="GO:0098795">
    <property type="term" value="P:global gene silencing by mRNA cleavage"/>
    <property type="evidence" value="ECO:0007669"/>
    <property type="project" value="TreeGrafter"/>
</dbReference>
<proteinExistence type="inferred from homology"/>
<keyword evidence="12" id="KW-1185">Reference proteome</keyword>
<evidence type="ECO:0000256" key="5">
    <source>
        <dbReference type="ARBA" id="ARBA00022759"/>
    </source>
</evidence>
<dbReference type="GO" id="GO:0003723">
    <property type="term" value="F:RNA binding"/>
    <property type="evidence" value="ECO:0007669"/>
    <property type="project" value="UniProtKB-KW"/>
</dbReference>
<keyword evidence="4" id="KW-0540">Nuclease</keyword>
<gene>
    <name evidence="11" type="ORF">GTPT_0804</name>
</gene>
<dbReference type="eggNOG" id="COG4115">
    <property type="taxonomic scope" value="Bacteria"/>
</dbReference>
<reference evidence="11 12" key="1">
    <citation type="submission" date="2014-05" db="EMBL/GenBank/DDBJ databases">
        <title>ATOL: Assembling a taxonomically balanced genome-scale reconstruction of the evolutionary history of the Enterobacteriaceae.</title>
        <authorList>
            <person name="Plunkett G.III."/>
            <person name="Neeno-Eckwall E.C."/>
            <person name="Glasner J.D."/>
            <person name="Perna N.T."/>
        </authorList>
    </citation>
    <scope>NUCLEOTIDE SEQUENCE [LARGE SCALE GENOMIC DNA]</scope>
    <source>
        <strain evidence="11 12">ATCC 33301</strain>
    </source>
</reference>
<keyword evidence="6" id="KW-0378">Hydrolase</keyword>
<evidence type="ECO:0000313" key="12">
    <source>
        <dbReference type="Proteomes" id="UP000028602"/>
    </source>
</evidence>
<keyword evidence="5" id="KW-0255">Endonuclease</keyword>
<evidence type="ECO:0000256" key="9">
    <source>
        <dbReference type="ARBA" id="ARBA00079979"/>
    </source>
</evidence>
<organism evidence="11 12">
    <name type="scientific">Tatumella ptyseos ATCC 33301</name>
    <dbReference type="NCBI Taxonomy" id="1005995"/>
    <lineage>
        <taxon>Bacteria</taxon>
        <taxon>Pseudomonadati</taxon>
        <taxon>Pseudomonadota</taxon>
        <taxon>Gammaproteobacteria</taxon>
        <taxon>Enterobacterales</taxon>
        <taxon>Erwiniaceae</taxon>
        <taxon>Tatumella</taxon>
    </lineage>
</organism>
<dbReference type="GO" id="GO:0006401">
    <property type="term" value="P:RNA catabolic process"/>
    <property type="evidence" value="ECO:0007669"/>
    <property type="project" value="InterPro"/>
</dbReference>
<dbReference type="Pfam" id="PF06769">
    <property type="entry name" value="YoeB_toxin"/>
    <property type="match status" value="1"/>
</dbReference>
<dbReference type="PANTHER" id="PTHR38039:SF1">
    <property type="entry name" value="TOXIN YOEB"/>
    <property type="match status" value="1"/>
</dbReference>
<evidence type="ECO:0000256" key="4">
    <source>
        <dbReference type="ARBA" id="ARBA00022722"/>
    </source>
</evidence>
<dbReference type="PANTHER" id="PTHR38039">
    <property type="entry name" value="TOXIN YOEB"/>
    <property type="match status" value="1"/>
</dbReference>
<dbReference type="NCBIfam" id="TIGR02116">
    <property type="entry name" value="toxin_Txe_YoeB"/>
    <property type="match status" value="1"/>
</dbReference>
<keyword evidence="3" id="KW-1277">Toxin-antitoxin system</keyword>
<sequence length="84" mass="10017">MKLIWSEEAWEDYLYWQNADKKTVKKINELIKDASRTPFEGKGKPEPLKYNLAGFWSRRITAEHRFVYAVSDDSLLIASCRYHY</sequence>
<keyword evidence="7" id="KW-0694">RNA-binding</keyword>
<evidence type="ECO:0000256" key="7">
    <source>
        <dbReference type="ARBA" id="ARBA00022884"/>
    </source>
</evidence>
<evidence type="ECO:0000256" key="6">
    <source>
        <dbReference type="ARBA" id="ARBA00022801"/>
    </source>
</evidence>
<name>A0A085JM02_9GAMM</name>
<evidence type="ECO:0000313" key="11">
    <source>
        <dbReference type="EMBL" id="KFD21498.1"/>
    </source>
</evidence>
<evidence type="ECO:0000256" key="3">
    <source>
        <dbReference type="ARBA" id="ARBA00022649"/>
    </source>
</evidence>
<evidence type="ECO:0000256" key="8">
    <source>
        <dbReference type="ARBA" id="ARBA00030388"/>
    </source>
</evidence>
<comment type="caution">
    <text evidence="11">The sequence shown here is derived from an EMBL/GenBank/DDBJ whole genome shotgun (WGS) entry which is preliminary data.</text>
</comment>
<dbReference type="GO" id="GO:0004519">
    <property type="term" value="F:endonuclease activity"/>
    <property type="evidence" value="ECO:0007669"/>
    <property type="project" value="UniProtKB-KW"/>
</dbReference>
<dbReference type="SUPFAM" id="SSF143011">
    <property type="entry name" value="RelE-like"/>
    <property type="match status" value="1"/>
</dbReference>
<dbReference type="Proteomes" id="UP000028602">
    <property type="component" value="Unassembled WGS sequence"/>
</dbReference>